<organism evidence="6 7">
    <name type="scientific">Carya illinoinensis</name>
    <name type="common">Pecan</name>
    <dbReference type="NCBI Taxonomy" id="32201"/>
    <lineage>
        <taxon>Eukaryota</taxon>
        <taxon>Viridiplantae</taxon>
        <taxon>Streptophyta</taxon>
        <taxon>Embryophyta</taxon>
        <taxon>Tracheophyta</taxon>
        <taxon>Spermatophyta</taxon>
        <taxon>Magnoliopsida</taxon>
        <taxon>eudicotyledons</taxon>
        <taxon>Gunneridae</taxon>
        <taxon>Pentapetalae</taxon>
        <taxon>rosids</taxon>
        <taxon>fabids</taxon>
        <taxon>Fagales</taxon>
        <taxon>Juglandaceae</taxon>
        <taxon>Carya</taxon>
    </lineage>
</organism>
<dbReference type="SMART" id="SM00255">
    <property type="entry name" value="TIR"/>
    <property type="match status" value="1"/>
</dbReference>
<sequence length="101" mass="11543">FSSPSSSHPCNHDVFPSFKGEDNRNTFTDYLHHALFEKGIETFKDNVDLRKGDKISPALLEAIEQSKIFIIVFSKNYATSTWCLDELVKIPKCRKSFGQMV</sequence>
<comment type="catalytic activity">
    <reaction evidence="4">
        <text>NAD(+) + H2O = ADP-D-ribose + nicotinamide + H(+)</text>
        <dbReference type="Rhea" id="RHEA:16301"/>
        <dbReference type="ChEBI" id="CHEBI:15377"/>
        <dbReference type="ChEBI" id="CHEBI:15378"/>
        <dbReference type="ChEBI" id="CHEBI:17154"/>
        <dbReference type="ChEBI" id="CHEBI:57540"/>
        <dbReference type="ChEBI" id="CHEBI:57967"/>
        <dbReference type="EC" id="3.2.2.6"/>
    </reaction>
    <physiologicalReaction direction="left-to-right" evidence="4">
        <dbReference type="Rhea" id="RHEA:16302"/>
    </physiologicalReaction>
</comment>
<dbReference type="EC" id="3.2.2.6" evidence="1"/>
<evidence type="ECO:0000259" key="5">
    <source>
        <dbReference type="PROSITE" id="PS50104"/>
    </source>
</evidence>
<dbReference type="AlphaFoldDB" id="A0A922E337"/>
<evidence type="ECO:0000313" key="6">
    <source>
        <dbReference type="EMBL" id="KAG6695740.1"/>
    </source>
</evidence>
<feature type="domain" description="TIR" evidence="5">
    <location>
        <begin position="10"/>
        <end position="101"/>
    </location>
</feature>
<dbReference type="Pfam" id="PF01582">
    <property type="entry name" value="TIR"/>
    <property type="match status" value="1"/>
</dbReference>
<evidence type="ECO:0000256" key="2">
    <source>
        <dbReference type="ARBA" id="ARBA00022801"/>
    </source>
</evidence>
<dbReference type="GO" id="GO:0007165">
    <property type="term" value="P:signal transduction"/>
    <property type="evidence" value="ECO:0007669"/>
    <property type="project" value="InterPro"/>
</dbReference>
<evidence type="ECO:0000256" key="1">
    <source>
        <dbReference type="ARBA" id="ARBA00011982"/>
    </source>
</evidence>
<gene>
    <name evidence="6" type="ORF">I3842_09G112900</name>
</gene>
<dbReference type="GO" id="GO:0061809">
    <property type="term" value="F:NAD+ nucleosidase activity, cyclic ADP-ribose generating"/>
    <property type="evidence" value="ECO:0007669"/>
    <property type="project" value="UniProtKB-EC"/>
</dbReference>
<dbReference type="EMBL" id="CM031833">
    <property type="protein sequence ID" value="KAG6695740.1"/>
    <property type="molecule type" value="Genomic_DNA"/>
</dbReference>
<protein>
    <recommendedName>
        <fullName evidence="1">ADP-ribosyl cyclase/cyclic ADP-ribose hydrolase</fullName>
        <ecNumber evidence="1">3.2.2.6</ecNumber>
    </recommendedName>
</protein>
<accession>A0A922E337</accession>
<dbReference type="PROSITE" id="PS50104">
    <property type="entry name" value="TIR"/>
    <property type="match status" value="1"/>
</dbReference>
<proteinExistence type="predicted"/>
<comment type="caution">
    <text evidence="6">The sequence shown here is derived from an EMBL/GenBank/DDBJ whole genome shotgun (WGS) entry which is preliminary data.</text>
</comment>
<name>A0A922E337_CARIL</name>
<evidence type="ECO:0000256" key="3">
    <source>
        <dbReference type="ARBA" id="ARBA00023027"/>
    </source>
</evidence>
<dbReference type="Proteomes" id="UP000811246">
    <property type="component" value="Chromosome 9"/>
</dbReference>
<keyword evidence="2" id="KW-0378">Hydrolase</keyword>
<dbReference type="InterPro" id="IPR000157">
    <property type="entry name" value="TIR_dom"/>
</dbReference>
<evidence type="ECO:0000256" key="4">
    <source>
        <dbReference type="ARBA" id="ARBA00047304"/>
    </source>
</evidence>
<reference evidence="6" key="1">
    <citation type="submission" date="2021-01" db="EMBL/GenBank/DDBJ databases">
        <authorList>
            <person name="Lovell J.T."/>
            <person name="Bentley N."/>
            <person name="Bhattarai G."/>
            <person name="Jenkins J.W."/>
            <person name="Sreedasyam A."/>
            <person name="Alarcon Y."/>
            <person name="Bock C."/>
            <person name="Boston L."/>
            <person name="Carlson J."/>
            <person name="Cervantes K."/>
            <person name="Clermont K."/>
            <person name="Krom N."/>
            <person name="Kubenka K."/>
            <person name="Mamidi S."/>
            <person name="Mattison C."/>
            <person name="Monteros M."/>
            <person name="Pisani C."/>
            <person name="Plott C."/>
            <person name="Rajasekar S."/>
            <person name="Rhein H.S."/>
            <person name="Rohla C."/>
            <person name="Song M."/>
            <person name="Hilaire R.S."/>
            <person name="Shu S."/>
            <person name="Wells L."/>
            <person name="Wang X."/>
            <person name="Webber J."/>
            <person name="Heerema R.J."/>
            <person name="Klein P."/>
            <person name="Conner P."/>
            <person name="Grauke L."/>
            <person name="Grimwood J."/>
            <person name="Schmutz J."/>
            <person name="Randall J.J."/>
        </authorList>
    </citation>
    <scope>NUCLEOTIDE SEQUENCE</scope>
    <source>
        <tissue evidence="6">Leaf</tissue>
    </source>
</reference>
<keyword evidence="3" id="KW-0520">NAD</keyword>
<dbReference type="PANTHER" id="PTHR32009">
    <property type="entry name" value="TMV RESISTANCE PROTEIN N-LIKE"/>
    <property type="match status" value="1"/>
</dbReference>
<feature type="non-terminal residue" evidence="6">
    <location>
        <position position="1"/>
    </location>
</feature>
<dbReference type="PANTHER" id="PTHR32009:SF39">
    <property type="entry name" value="TIR DOMAIN-CONTAINING PROTEIN"/>
    <property type="match status" value="1"/>
</dbReference>
<evidence type="ECO:0000313" key="7">
    <source>
        <dbReference type="Proteomes" id="UP000811246"/>
    </source>
</evidence>